<reference evidence="1" key="2">
    <citation type="journal article" date="2015" name="Data Brief">
        <title>Shoot transcriptome of the giant reed, Arundo donax.</title>
        <authorList>
            <person name="Barrero R.A."/>
            <person name="Guerrero F.D."/>
            <person name="Moolhuijzen P."/>
            <person name="Goolsby J.A."/>
            <person name="Tidwell J."/>
            <person name="Bellgard S.E."/>
            <person name="Bellgard M.I."/>
        </authorList>
    </citation>
    <scope>NUCLEOTIDE SEQUENCE</scope>
    <source>
        <tissue evidence="1">Shoot tissue taken approximately 20 cm above the soil surface</tissue>
    </source>
</reference>
<dbReference type="AlphaFoldDB" id="A0A0A9B3S2"/>
<organism evidence="1">
    <name type="scientific">Arundo donax</name>
    <name type="common">Giant reed</name>
    <name type="synonym">Donax arundinaceus</name>
    <dbReference type="NCBI Taxonomy" id="35708"/>
    <lineage>
        <taxon>Eukaryota</taxon>
        <taxon>Viridiplantae</taxon>
        <taxon>Streptophyta</taxon>
        <taxon>Embryophyta</taxon>
        <taxon>Tracheophyta</taxon>
        <taxon>Spermatophyta</taxon>
        <taxon>Magnoliopsida</taxon>
        <taxon>Liliopsida</taxon>
        <taxon>Poales</taxon>
        <taxon>Poaceae</taxon>
        <taxon>PACMAD clade</taxon>
        <taxon>Arundinoideae</taxon>
        <taxon>Arundineae</taxon>
        <taxon>Arundo</taxon>
    </lineage>
</organism>
<protein>
    <submittedName>
        <fullName evidence="1">Uncharacterized protein</fullName>
    </submittedName>
</protein>
<sequence length="20" mass="2559">MRRNFLNCCSYITRDYEVKF</sequence>
<accession>A0A0A9B3S2</accession>
<dbReference type="EMBL" id="GBRH01242065">
    <property type="protein sequence ID" value="JAD55830.1"/>
    <property type="molecule type" value="Transcribed_RNA"/>
</dbReference>
<evidence type="ECO:0000313" key="1">
    <source>
        <dbReference type="EMBL" id="JAD55830.1"/>
    </source>
</evidence>
<proteinExistence type="predicted"/>
<name>A0A0A9B3S2_ARUDO</name>
<reference evidence="1" key="1">
    <citation type="submission" date="2014-09" db="EMBL/GenBank/DDBJ databases">
        <authorList>
            <person name="Magalhaes I.L.F."/>
            <person name="Oliveira U."/>
            <person name="Santos F.R."/>
            <person name="Vidigal T.H.D.A."/>
            <person name="Brescovit A.D."/>
            <person name="Santos A.J."/>
        </authorList>
    </citation>
    <scope>NUCLEOTIDE SEQUENCE</scope>
    <source>
        <tissue evidence="1">Shoot tissue taken approximately 20 cm above the soil surface</tissue>
    </source>
</reference>